<reference evidence="1" key="1">
    <citation type="journal article" date="2020" name="Ecol. Evol.">
        <title>Genome structure and content of the rice root-knot nematode (Meloidogyne graminicola).</title>
        <authorList>
            <person name="Phan N.T."/>
            <person name="Danchin E.G.J."/>
            <person name="Klopp C."/>
            <person name="Perfus-Barbeoch L."/>
            <person name="Kozlowski D.K."/>
            <person name="Koutsovoulos G.D."/>
            <person name="Lopez-Roques C."/>
            <person name="Bouchez O."/>
            <person name="Zahm M."/>
            <person name="Besnard G."/>
            <person name="Bellafiore S."/>
        </authorList>
    </citation>
    <scope>NUCLEOTIDE SEQUENCE</scope>
    <source>
        <strain evidence="1">VN-18</strain>
    </source>
</reference>
<dbReference type="EMBL" id="JABEBT010000010">
    <property type="protein sequence ID" value="KAF7638657.1"/>
    <property type="molecule type" value="Genomic_DNA"/>
</dbReference>
<keyword evidence="2" id="KW-1185">Reference proteome</keyword>
<name>A0A8S9ZYF4_9BILA</name>
<evidence type="ECO:0000313" key="1">
    <source>
        <dbReference type="EMBL" id="KAF7638657.1"/>
    </source>
</evidence>
<evidence type="ECO:0000313" key="2">
    <source>
        <dbReference type="Proteomes" id="UP000605970"/>
    </source>
</evidence>
<dbReference type="PANTHER" id="PTHR35573">
    <property type="entry name" value="PROTEIN CBG22129"/>
    <property type="match status" value="1"/>
</dbReference>
<dbReference type="PANTHER" id="PTHR35573:SF2">
    <property type="entry name" value="MD-2-RELATED LIPID-RECOGNITION DOMAIN-CONTAINING PROTEIN"/>
    <property type="match status" value="1"/>
</dbReference>
<organism evidence="1 2">
    <name type="scientific">Meloidogyne graminicola</name>
    <dbReference type="NCBI Taxonomy" id="189291"/>
    <lineage>
        <taxon>Eukaryota</taxon>
        <taxon>Metazoa</taxon>
        <taxon>Ecdysozoa</taxon>
        <taxon>Nematoda</taxon>
        <taxon>Chromadorea</taxon>
        <taxon>Rhabditida</taxon>
        <taxon>Tylenchina</taxon>
        <taxon>Tylenchomorpha</taxon>
        <taxon>Tylenchoidea</taxon>
        <taxon>Meloidogynidae</taxon>
        <taxon>Meloidogyninae</taxon>
        <taxon>Meloidogyne</taxon>
    </lineage>
</organism>
<dbReference type="Proteomes" id="UP000605970">
    <property type="component" value="Unassembled WGS sequence"/>
</dbReference>
<dbReference type="AlphaFoldDB" id="A0A8S9ZYF4"/>
<proteinExistence type="predicted"/>
<comment type="caution">
    <text evidence="1">The sequence shown here is derived from an EMBL/GenBank/DDBJ whole genome shotgun (WGS) entry which is preliminary data.</text>
</comment>
<dbReference type="OrthoDB" id="5863283at2759"/>
<feature type="non-terminal residue" evidence="1">
    <location>
        <position position="1"/>
    </location>
</feature>
<accession>A0A8S9ZYF4</accession>
<protein>
    <submittedName>
        <fullName evidence="1">Uncharacterized protein</fullName>
    </submittedName>
</protein>
<gene>
    <name evidence="1" type="ORF">Mgra_00001740</name>
</gene>
<sequence>MSTNIDINQQKSKKSEQYFNQIKNNFNSISEKTSKISEALLSSKTSQSVPFITLPGATKRKSSRIQMNLNDPSVFDDGPIPKQKRYEDKMSAKLDNIHIEDKGKGINKKNNFMTSVEKNSRPKIVEIVDWDPEFLDEESSMPIIEEPKEEKVFKINEKDFKEYFDFEDIDDEDFEDANQQIILSDRLRQFISDGINGDFALLPKLLFNGIPVHQYNQQQQQLNIKGHSKMNAAGFFYISADFPIFPSFNKKEYNNNKQYYINNKFNDLQNEDCSMYPNGTLNTPYAFTCSDPQNGPPLFVVHDTALANRSGNYEYPLKLNDIISPILKIFLDLTSYSTQSYENIRADIALLRRKVGWSGCGWINIPIFGAFDLTNICENNDGCPIFPGRQVLELQLKPEIVFLSMLRLMLRDNKNKYGGYVNNDQQYLQNRPNTFLVRPPLHISNFGPEYAEGAIQQQMPPPNLDGIGIQTAESIGNIGPADDVENDIGHNRVGAFLDRMSSRNSPIGFERQQAHTPSNNWKEAERQLTPFNSHGRTNTPSLIGGNWEMTTSGDNRINYF</sequence>